<dbReference type="GO" id="GO:0003887">
    <property type="term" value="F:DNA-directed DNA polymerase activity"/>
    <property type="evidence" value="ECO:0007669"/>
    <property type="project" value="InterPro"/>
</dbReference>
<keyword evidence="1" id="KW-0378">Hydrolase</keyword>
<dbReference type="EMBL" id="PKKO01000005">
    <property type="protein sequence ID" value="PKY71812.1"/>
    <property type="molecule type" value="Genomic_DNA"/>
</dbReference>
<evidence type="ECO:0000256" key="1">
    <source>
        <dbReference type="ARBA" id="ARBA00022839"/>
    </source>
</evidence>
<keyword evidence="4" id="KW-1185">Reference proteome</keyword>
<dbReference type="InterPro" id="IPR006054">
    <property type="entry name" value="DnaQ"/>
</dbReference>
<dbReference type="GO" id="GO:0003677">
    <property type="term" value="F:DNA binding"/>
    <property type="evidence" value="ECO:0007669"/>
    <property type="project" value="InterPro"/>
</dbReference>
<dbReference type="SUPFAM" id="SSF53098">
    <property type="entry name" value="Ribonuclease H-like"/>
    <property type="match status" value="1"/>
</dbReference>
<gene>
    <name evidence="3" type="ORF">CYJ19_08830</name>
</gene>
<dbReference type="PROSITE" id="PS50164">
    <property type="entry name" value="GIY_YIG"/>
    <property type="match status" value="1"/>
</dbReference>
<dbReference type="NCBIfam" id="TIGR00573">
    <property type="entry name" value="dnaq"/>
    <property type="match status" value="1"/>
</dbReference>
<dbReference type="Proteomes" id="UP000235122">
    <property type="component" value="Unassembled WGS sequence"/>
</dbReference>
<dbReference type="InterPro" id="IPR012337">
    <property type="entry name" value="RNaseH-like_sf"/>
</dbReference>
<dbReference type="PANTHER" id="PTHR30562:SF1">
    <property type="entry name" value="UVRABC SYSTEM PROTEIN C"/>
    <property type="match status" value="1"/>
</dbReference>
<dbReference type="GO" id="GO:0006289">
    <property type="term" value="P:nucleotide-excision repair"/>
    <property type="evidence" value="ECO:0007669"/>
    <property type="project" value="InterPro"/>
</dbReference>
<dbReference type="InterPro" id="IPR000305">
    <property type="entry name" value="GIY-YIG_endonuc"/>
</dbReference>
<dbReference type="CDD" id="cd06127">
    <property type="entry name" value="DEDDh"/>
    <property type="match status" value="1"/>
</dbReference>
<dbReference type="InterPro" id="IPR035901">
    <property type="entry name" value="GIY-YIG_endonuc_sf"/>
</dbReference>
<dbReference type="RefSeq" id="WP_081638917.1">
    <property type="nucleotide sequence ID" value="NZ_JAWHKF010000004.1"/>
</dbReference>
<proteinExistence type="predicted"/>
<evidence type="ECO:0000313" key="4">
    <source>
        <dbReference type="Proteomes" id="UP000235122"/>
    </source>
</evidence>
<keyword evidence="1" id="KW-0540">Nuclease</keyword>
<dbReference type="Pfam" id="PF01541">
    <property type="entry name" value="GIY-YIG"/>
    <property type="match status" value="1"/>
</dbReference>
<dbReference type="GO" id="GO:0009380">
    <property type="term" value="C:excinuclease repair complex"/>
    <property type="evidence" value="ECO:0007669"/>
    <property type="project" value="TreeGrafter"/>
</dbReference>
<keyword evidence="1" id="KW-0269">Exonuclease</keyword>
<dbReference type="Gene3D" id="3.30.420.10">
    <property type="entry name" value="Ribonuclease H-like superfamily/Ribonuclease H"/>
    <property type="match status" value="1"/>
</dbReference>
<dbReference type="GO" id="GO:0004527">
    <property type="term" value="F:exonuclease activity"/>
    <property type="evidence" value="ECO:0007669"/>
    <property type="project" value="UniProtKB-KW"/>
</dbReference>
<dbReference type="PANTHER" id="PTHR30562">
    <property type="entry name" value="UVRC/OXIDOREDUCTASE"/>
    <property type="match status" value="1"/>
</dbReference>
<dbReference type="FunFam" id="3.30.420.10:FF:000045">
    <property type="entry name" value="3'-5' exonuclease DinG"/>
    <property type="match status" value="1"/>
</dbReference>
<organism evidence="3 4">
    <name type="scientific">Winkia neuii</name>
    <dbReference type="NCBI Taxonomy" id="33007"/>
    <lineage>
        <taxon>Bacteria</taxon>
        <taxon>Bacillati</taxon>
        <taxon>Actinomycetota</taxon>
        <taxon>Actinomycetes</taxon>
        <taxon>Actinomycetales</taxon>
        <taxon>Actinomycetaceae</taxon>
        <taxon>Winkia</taxon>
    </lineage>
</organism>
<comment type="caution">
    <text evidence="3">The sequence shown here is derived from an EMBL/GenBank/DDBJ whole genome shotgun (WGS) entry which is preliminary data.</text>
</comment>
<sequence>MASSLAAKLARVRQLDSLDGTQCVQSSFAQMGTPLSEATFVVVDLETTGMGAGAAITEIGAVKVLSGAVEGEFSTLVNPAQFIPPKITALTGITNAAVARAPRLAEAFGAFLEFAGLSSSTVLVAHNASFDVGFLKRAAAQLGYAWPNPLVLDTLALARMLLPRPQVKNHKLSTLAGLFSKAAPPDHRALTDARATVDVLYGLLEKAAPAGLTHLEDIATFSAPIPLKRRRKVRLTKDIPARAGVYYFRAQNGDVLYIGSSKNLRARTRSYFTASEGRGRIREMLDIAASLTYTPTVSEHQARILELEEIDRYKPPYNRASRNQKRHWWVELTQEAVPRLKVTRVPKGVRLGPFSSKKRASASALAICRASRIRQCALPLRKVDTPYHKDCYLAQTGGCSAPCHGFTEADEIACADAKELLNGHLASLVEASLETIGDLSAAEEFEAAALERDHLKALLDGAFADLWTRPVRVCPKIIAARKLPKGGWEILGLSYGMVVATAQSAPAASPLPTIETLEECWPDVPSCRAFSREELIANSKWLLSAPTRIIVWQGTQTDPAAWHVDGVGRYLDLYNKLKLATS</sequence>
<dbReference type="InterPro" id="IPR013520">
    <property type="entry name" value="Ribonucl_H"/>
</dbReference>
<dbReference type="InterPro" id="IPR047296">
    <property type="entry name" value="GIY-YIG_UvrC_Cho"/>
</dbReference>
<dbReference type="SMART" id="SM00465">
    <property type="entry name" value="GIYc"/>
    <property type="match status" value="1"/>
</dbReference>
<dbReference type="GeneID" id="35866938"/>
<dbReference type="Gene3D" id="3.40.1440.10">
    <property type="entry name" value="GIY-YIG endonuclease"/>
    <property type="match status" value="1"/>
</dbReference>
<evidence type="ECO:0000259" key="2">
    <source>
        <dbReference type="PROSITE" id="PS50164"/>
    </source>
</evidence>
<dbReference type="NCBIfam" id="NF005907">
    <property type="entry name" value="PRK07883.1-5"/>
    <property type="match status" value="1"/>
</dbReference>
<name>A0A2I1IL30_9ACTO</name>
<protein>
    <recommendedName>
        <fullName evidence="2">GIY-YIG domain-containing protein</fullName>
    </recommendedName>
</protein>
<dbReference type="SMART" id="SM00479">
    <property type="entry name" value="EXOIII"/>
    <property type="match status" value="1"/>
</dbReference>
<dbReference type="AlphaFoldDB" id="A0A2I1IL30"/>
<dbReference type="GO" id="GO:0006260">
    <property type="term" value="P:DNA replication"/>
    <property type="evidence" value="ECO:0007669"/>
    <property type="project" value="InterPro"/>
</dbReference>
<dbReference type="CDD" id="cd10434">
    <property type="entry name" value="GIY-YIG_UvrC_Cho"/>
    <property type="match status" value="1"/>
</dbReference>
<dbReference type="STRING" id="33007.HMPREF3198_02255"/>
<accession>A0A2I1IL30</accession>
<dbReference type="InterPro" id="IPR050066">
    <property type="entry name" value="UvrABC_protein_C"/>
</dbReference>
<feature type="domain" description="GIY-YIG" evidence="2">
    <location>
        <begin position="241"/>
        <end position="319"/>
    </location>
</feature>
<reference evidence="3 4" key="1">
    <citation type="submission" date="2017-12" db="EMBL/GenBank/DDBJ databases">
        <title>Phylogenetic diversity of female urinary microbiome.</title>
        <authorList>
            <person name="Thomas-White K."/>
            <person name="Wolfe A.J."/>
        </authorList>
    </citation>
    <scope>NUCLEOTIDE SEQUENCE [LARGE SCALE GENOMIC DNA]</scope>
    <source>
        <strain evidence="3 4">UMB0402</strain>
    </source>
</reference>
<dbReference type="Pfam" id="PF00929">
    <property type="entry name" value="RNase_T"/>
    <property type="match status" value="1"/>
</dbReference>
<dbReference type="SUPFAM" id="SSF82771">
    <property type="entry name" value="GIY-YIG endonuclease"/>
    <property type="match status" value="1"/>
</dbReference>
<evidence type="ECO:0000313" key="3">
    <source>
        <dbReference type="EMBL" id="PKY71812.1"/>
    </source>
</evidence>
<dbReference type="InterPro" id="IPR036397">
    <property type="entry name" value="RNaseH_sf"/>
</dbReference>